<evidence type="ECO:0000256" key="2">
    <source>
        <dbReference type="ARBA" id="ARBA00022552"/>
    </source>
</evidence>
<dbReference type="CDD" id="cd02440">
    <property type="entry name" value="AdoMet_MTases"/>
    <property type="match status" value="1"/>
</dbReference>
<dbReference type="Gene3D" id="3.40.50.150">
    <property type="entry name" value="Vaccinia Virus protein VP39"/>
    <property type="match status" value="1"/>
</dbReference>
<reference evidence="8" key="1">
    <citation type="submission" date="2019-06" db="EMBL/GenBank/DDBJ databases">
        <title>Gordonia isolated from sludge of a wastewater treatment plant.</title>
        <authorList>
            <person name="Tamura T."/>
            <person name="Aoyama K."/>
            <person name="Kang Y."/>
            <person name="Saito S."/>
            <person name="Akiyama N."/>
            <person name="Yazawa K."/>
            <person name="Gonoi T."/>
            <person name="Mikami Y."/>
        </authorList>
    </citation>
    <scope>NUCLEOTIDE SEQUENCE [LARGE SCALE GENOMIC DNA]</scope>
    <source>
        <strain evidence="8">NBRC 107696</strain>
    </source>
</reference>
<keyword evidence="2 6" id="KW-0698">rRNA processing</keyword>
<dbReference type="GO" id="GO:0070043">
    <property type="term" value="F:rRNA (guanine-N7-)-methyltransferase activity"/>
    <property type="evidence" value="ECO:0007669"/>
    <property type="project" value="UniProtKB-UniRule"/>
</dbReference>
<dbReference type="InterPro" id="IPR003682">
    <property type="entry name" value="rRNA_ssu_MeTfrase_G"/>
</dbReference>
<keyword evidence="4 6" id="KW-0808">Transferase</keyword>
<feature type="binding site" evidence="6">
    <location>
        <position position="147"/>
    </location>
    <ligand>
        <name>S-adenosyl-L-methionine</name>
        <dbReference type="ChEBI" id="CHEBI:59789"/>
    </ligand>
</feature>
<keyword evidence="1 6" id="KW-0963">Cytoplasm</keyword>
<dbReference type="InterPro" id="IPR029063">
    <property type="entry name" value="SAM-dependent_MTases_sf"/>
</dbReference>
<dbReference type="HAMAP" id="MF_00074">
    <property type="entry name" value="16SrRNA_methyltr_G"/>
    <property type="match status" value="1"/>
</dbReference>
<evidence type="ECO:0000256" key="1">
    <source>
        <dbReference type="ARBA" id="ARBA00022490"/>
    </source>
</evidence>
<dbReference type="NCBIfam" id="TIGR00138">
    <property type="entry name" value="rsmG_gidB"/>
    <property type="match status" value="1"/>
</dbReference>
<feature type="binding site" evidence="6">
    <location>
        <position position="78"/>
    </location>
    <ligand>
        <name>S-adenosyl-L-methionine</name>
        <dbReference type="ChEBI" id="CHEBI:59789"/>
    </ligand>
</feature>
<evidence type="ECO:0000313" key="7">
    <source>
        <dbReference type="EMBL" id="GEE00640.1"/>
    </source>
</evidence>
<keyword evidence="3 6" id="KW-0489">Methyltransferase</keyword>
<dbReference type="SUPFAM" id="SSF53335">
    <property type="entry name" value="S-adenosyl-L-methionine-dependent methyltransferases"/>
    <property type="match status" value="1"/>
</dbReference>
<comment type="caution">
    <text evidence="6">Lacks conserved residue(s) required for the propagation of feature annotation.</text>
</comment>
<evidence type="ECO:0000256" key="6">
    <source>
        <dbReference type="HAMAP-Rule" id="MF_00074"/>
    </source>
</evidence>
<dbReference type="Pfam" id="PF02527">
    <property type="entry name" value="GidB"/>
    <property type="match status" value="1"/>
</dbReference>
<keyword evidence="5 6" id="KW-0949">S-adenosyl-L-methionine</keyword>
<comment type="similarity">
    <text evidence="6">Belongs to the methyltransferase superfamily. RNA methyltransferase RsmG family.</text>
</comment>
<dbReference type="EC" id="2.1.1.-" evidence="6"/>
<dbReference type="RefSeq" id="WP_161894494.1">
    <property type="nucleotide sequence ID" value="NZ_BJOV01000002.1"/>
</dbReference>
<gene>
    <name evidence="6 7" type="primary">rsmG</name>
    <name evidence="7" type="ORF">nbrc107696_10860</name>
</gene>
<dbReference type="OrthoDB" id="9808773at2"/>
<comment type="function">
    <text evidence="6">Specifically methylates the N7 position of a guanine in 16S rRNA.</text>
</comment>
<dbReference type="Proteomes" id="UP000444960">
    <property type="component" value="Unassembled WGS sequence"/>
</dbReference>
<comment type="caution">
    <text evidence="7">The sequence shown here is derived from an EMBL/GenBank/DDBJ whole genome shotgun (WGS) entry which is preliminary data.</text>
</comment>
<protein>
    <recommendedName>
        <fullName evidence="6">Ribosomal RNA small subunit methyltransferase G</fullName>
        <ecNumber evidence="6">2.1.1.-</ecNumber>
    </recommendedName>
    <alternativeName>
        <fullName evidence="6">16S rRNA 7-methylguanosine methyltransferase</fullName>
        <shortName evidence="6">16S rRNA m7G methyltransferase</shortName>
    </alternativeName>
</protein>
<evidence type="ECO:0000256" key="4">
    <source>
        <dbReference type="ARBA" id="ARBA00022679"/>
    </source>
</evidence>
<keyword evidence="8" id="KW-1185">Reference proteome</keyword>
<accession>A0A7I9V6E1</accession>
<feature type="binding site" evidence="6">
    <location>
        <begin position="129"/>
        <end position="130"/>
    </location>
    <ligand>
        <name>S-adenosyl-L-methionine</name>
        <dbReference type="ChEBI" id="CHEBI:59789"/>
    </ligand>
</feature>
<name>A0A7I9V6E1_9ACTN</name>
<organism evidence="7 8">
    <name type="scientific">Gordonia spumicola</name>
    <dbReference type="NCBI Taxonomy" id="589161"/>
    <lineage>
        <taxon>Bacteria</taxon>
        <taxon>Bacillati</taxon>
        <taxon>Actinomycetota</taxon>
        <taxon>Actinomycetes</taxon>
        <taxon>Mycobacteriales</taxon>
        <taxon>Gordoniaceae</taxon>
        <taxon>Gordonia</taxon>
    </lineage>
</organism>
<dbReference type="EMBL" id="BJOV01000002">
    <property type="protein sequence ID" value="GEE00640.1"/>
    <property type="molecule type" value="Genomic_DNA"/>
</dbReference>
<evidence type="ECO:0000256" key="5">
    <source>
        <dbReference type="ARBA" id="ARBA00022691"/>
    </source>
</evidence>
<evidence type="ECO:0000313" key="8">
    <source>
        <dbReference type="Proteomes" id="UP000444960"/>
    </source>
</evidence>
<dbReference type="AlphaFoldDB" id="A0A7I9V6E1"/>
<dbReference type="GO" id="GO:0005829">
    <property type="term" value="C:cytosol"/>
    <property type="evidence" value="ECO:0007669"/>
    <property type="project" value="TreeGrafter"/>
</dbReference>
<dbReference type="PANTHER" id="PTHR31760:SF0">
    <property type="entry name" value="S-ADENOSYL-L-METHIONINE-DEPENDENT METHYLTRANSFERASES SUPERFAMILY PROTEIN"/>
    <property type="match status" value="1"/>
</dbReference>
<proteinExistence type="inferred from homology"/>
<dbReference type="PANTHER" id="PTHR31760">
    <property type="entry name" value="S-ADENOSYL-L-METHIONINE-DEPENDENT METHYLTRANSFERASES SUPERFAMILY PROTEIN"/>
    <property type="match status" value="1"/>
</dbReference>
<comment type="subcellular location">
    <subcellularLocation>
        <location evidence="6">Cytoplasm</location>
    </subcellularLocation>
</comment>
<feature type="binding site" evidence="6">
    <location>
        <position position="83"/>
    </location>
    <ligand>
        <name>S-adenosyl-L-methionine</name>
        <dbReference type="ChEBI" id="CHEBI:59789"/>
    </ligand>
</feature>
<evidence type="ECO:0000256" key="3">
    <source>
        <dbReference type="ARBA" id="ARBA00022603"/>
    </source>
</evidence>
<sequence>MTEDDNAVECEPTPATATDVFGDRLELAEGYARMLTDEGVLRGLIGPSEVPRLWTRHILNCGVLGEAIEDGSTVFDIGSGAGFPGIPLAIAKRHVSITLIEPLLRRTTFLDEVVAELGLDNVTVVRGRAEEKAIVSTVGTADVVTSRAVAPLERLAGWSAPLIAVGGRLIALKGKSAAEEIERDRAAVRKVGLADLRVTQCGVDVVDEPTTLLLGTRVETERDAAAARRAARRAKRKR</sequence>